<sequence length="608" mass="66103">MGRRLVHPEAGPPWPPLDSGGAPLPAPPPGLPGQGEHPHAELAFHLHQLTPGHHLAVDRQLHRLSRRPVQFEDVAHPQRHHLVRGDGHPGKLHGDLQRDVGQQVAALRLVHRVQGLSFRLRRPIGLRLGKSLFPLGRWGNGALKGRLANDDGRDTRLVLAVLEEDLRLHPGAAHAHAEHRGALLAPVRPGGQRIQQHHVLDADVGQVLAGDLRLANLRAQPGAHRGQHPPVQLEIRVHLGAPLRGGLRQLGRPHHPGGDDQTHQPGMGAQRGVQVDDHHPILLPQPVRHFLRPTGHRLQAELGQAGVQRGREGLECLEDDEAHHALLDVGQGPQAHGLAHPAQQHVHQVVGQRQLHLQHHPLLERARGEHRQEGGVSQVALKLLEGADLHGHQIHAGFGVKERLEPGIQGLGRARGRQHALHLQRQPHLSAAHPLQVLKIERLPGPGRTDLAQVHQHRPIIGSGPIIPAETHARTSKRRSSSFRPRPVRALLRPSFCSSIILSTSRSLPLKTAWIFPFLAESLMDSPLSTLLRRSIWNSACPAPLVPTRARSTIFWAISLAMARIRSEPVLGLGLATGTGAISAGLKRKPAAAAASPPPSFLSLPPPP</sequence>
<dbReference type="EMBL" id="AAMD01000126">
    <property type="protein sequence ID" value="EAU64194.1"/>
    <property type="molecule type" value="Genomic_DNA"/>
</dbReference>
<dbReference type="Proteomes" id="UP000032702">
    <property type="component" value="Unassembled WGS sequence"/>
</dbReference>
<protein>
    <submittedName>
        <fullName evidence="2">Uncharacterized protein</fullName>
    </submittedName>
</protein>
<name>Q08UP7_STIAD</name>
<reference evidence="2 3" key="1">
    <citation type="submission" date="2006-04" db="EMBL/GenBank/DDBJ databases">
        <authorList>
            <person name="Nierman W.C."/>
        </authorList>
    </citation>
    <scope>NUCLEOTIDE SEQUENCE [LARGE SCALE GENOMIC DNA]</scope>
    <source>
        <strain evidence="2 3">DW4/3-1</strain>
    </source>
</reference>
<proteinExistence type="predicted"/>
<evidence type="ECO:0000313" key="2">
    <source>
        <dbReference type="EMBL" id="EAU64194.1"/>
    </source>
</evidence>
<feature type="region of interest" description="Disordered" evidence="1">
    <location>
        <begin position="1"/>
        <end position="37"/>
    </location>
</feature>
<feature type="region of interest" description="Disordered" evidence="1">
    <location>
        <begin position="463"/>
        <end position="484"/>
    </location>
</feature>
<feature type="region of interest" description="Disordered" evidence="1">
    <location>
        <begin position="248"/>
        <end position="271"/>
    </location>
</feature>
<gene>
    <name evidence="2" type="ORF">STIAU_4362</name>
</gene>
<comment type="caution">
    <text evidence="2">The sequence shown here is derived from an EMBL/GenBank/DDBJ whole genome shotgun (WGS) entry which is preliminary data.</text>
</comment>
<dbReference type="AlphaFoldDB" id="Q08UP7"/>
<evidence type="ECO:0000313" key="3">
    <source>
        <dbReference type="Proteomes" id="UP000032702"/>
    </source>
</evidence>
<accession>Q08UP7</accession>
<organism evidence="2 3">
    <name type="scientific">Stigmatella aurantiaca (strain DW4/3-1)</name>
    <dbReference type="NCBI Taxonomy" id="378806"/>
    <lineage>
        <taxon>Bacteria</taxon>
        <taxon>Pseudomonadati</taxon>
        <taxon>Myxococcota</taxon>
        <taxon>Myxococcia</taxon>
        <taxon>Myxococcales</taxon>
        <taxon>Cystobacterineae</taxon>
        <taxon>Archangiaceae</taxon>
        <taxon>Stigmatella</taxon>
    </lineage>
</organism>
<evidence type="ECO:0000256" key="1">
    <source>
        <dbReference type="SAM" id="MobiDB-lite"/>
    </source>
</evidence>